<protein>
    <submittedName>
        <fullName evidence="2">Uncharacterized protein</fullName>
    </submittedName>
</protein>
<proteinExistence type="predicted"/>
<gene>
    <name evidence="2" type="ORF">ANICBIBUN_15528</name>
</gene>
<organism evidence="2 3">
    <name type="scientific">Acinetobacter nosocomialis 28F</name>
    <dbReference type="NCBI Taxonomy" id="1147131"/>
    <lineage>
        <taxon>Bacteria</taxon>
        <taxon>Pseudomonadati</taxon>
        <taxon>Pseudomonadota</taxon>
        <taxon>Gammaproteobacteria</taxon>
        <taxon>Moraxellales</taxon>
        <taxon>Moraxellaceae</taxon>
        <taxon>Acinetobacter</taxon>
        <taxon>Acinetobacter calcoaceticus/baumannii complex</taxon>
    </lineage>
</organism>
<evidence type="ECO:0000256" key="1">
    <source>
        <dbReference type="SAM" id="Phobius"/>
    </source>
</evidence>
<dbReference type="AlphaFoldDB" id="A0AA36NTJ3"/>
<dbReference type="RefSeq" id="WP_023188082.1">
    <property type="nucleotide sequence ID" value="NZ_CBSD020000015.1"/>
</dbReference>
<feature type="transmembrane region" description="Helical" evidence="1">
    <location>
        <begin position="377"/>
        <end position="395"/>
    </location>
</feature>
<sequence>MIKVIHLEGKFILVDDEYVLSVQASIISTKDEDGYIPNEFFEFVKILDEDEFEIDEVGLSFNPLYPNKESFSTNIFILENPSQIKQIKKLQLLDKVINIRDVNTNERNIFLSNKLEEKSLNSSSKWVPHLAAKVFSKPNESVVSIKASLCPQPDEDQYVSDEYFEFIKFLDDEGFQLEEVGISFNNTKPLKITNSTAKIELYDSALLNKIKYIQLFDSIVCINPSLEKNNDLKNKYIQNQNFNTHKESETFSQSNFKSKGSCKECHAEIPLGIDICDDCRSEKLKKIRGIAPQKTYETIKKPINFCEKCRSEIPFGAKICDACRSQQLKKIYSGEKSNIQNNSTMHTVTPKNEWKPWPPKAPANITQTAKKPEKIGLVSWIIIICIGFFLLKACFG</sequence>
<comment type="caution">
    <text evidence="2">The sequence shown here is derived from an EMBL/GenBank/DDBJ whole genome shotgun (WGS) entry which is preliminary data.</text>
</comment>
<keyword evidence="1" id="KW-0812">Transmembrane</keyword>
<accession>A0AA36NTJ3</accession>
<keyword evidence="3" id="KW-1185">Reference proteome</keyword>
<dbReference type="Proteomes" id="UP000019193">
    <property type="component" value="Unassembled WGS sequence"/>
</dbReference>
<keyword evidence="1" id="KW-0472">Membrane</keyword>
<evidence type="ECO:0000313" key="3">
    <source>
        <dbReference type="Proteomes" id="UP000019193"/>
    </source>
</evidence>
<dbReference type="EMBL" id="CBSD020000015">
    <property type="protein sequence ID" value="CDG73891.1"/>
    <property type="molecule type" value="Genomic_DNA"/>
</dbReference>
<evidence type="ECO:0000313" key="2">
    <source>
        <dbReference type="EMBL" id="CDG73891.1"/>
    </source>
</evidence>
<name>A0AA36NTJ3_ACINO</name>
<reference evidence="2 3" key="1">
    <citation type="submission" date="2013-06" db="EMBL/GenBank/DDBJ databases">
        <title>Comparative analysis of genomes of multi-drug Acinetobacter sp. from Colombian Hospitals.</title>
        <authorList>
            <person name="Barreto-Hernandez E."/>
            <person name="Gonzalez E.B."/>
            <person name="Cepeda L.A."/>
            <person name="Valenzuela E.M."/>
            <person name="Falquet L."/>
            <person name="Reguero M.T."/>
            <person name="Mantilla R."/>
        </authorList>
    </citation>
    <scope>NUCLEOTIDE SEQUENCE [LARGE SCALE GENOMIC DNA]</scope>
    <source>
        <strain evidence="2 3">28F</strain>
    </source>
</reference>
<keyword evidence="1" id="KW-1133">Transmembrane helix</keyword>